<dbReference type="InterPro" id="IPR018762">
    <property type="entry name" value="ChpT_C"/>
</dbReference>
<evidence type="ECO:0000256" key="1">
    <source>
        <dbReference type="SAM" id="MobiDB-lite"/>
    </source>
</evidence>
<evidence type="ECO:0000313" key="4">
    <source>
        <dbReference type="Proteomes" id="UP000290759"/>
    </source>
</evidence>
<dbReference type="AlphaFoldDB" id="A0A4Q2U5A9"/>
<dbReference type="Proteomes" id="UP000290759">
    <property type="component" value="Unassembled WGS sequence"/>
</dbReference>
<name>A0A4Q2U5A9_9HYPH</name>
<keyword evidence="4" id="KW-1185">Reference proteome</keyword>
<feature type="domain" description="Histidine phosphotransferase ChpT C-terminal" evidence="2">
    <location>
        <begin position="83"/>
        <end position="201"/>
    </location>
</feature>
<reference evidence="3 4" key="1">
    <citation type="submission" date="2018-12" db="EMBL/GenBank/DDBJ databases">
        <authorList>
            <person name="Grouzdev D.S."/>
            <person name="Krutkina M.S."/>
        </authorList>
    </citation>
    <scope>NUCLEOTIDE SEQUENCE [LARGE SCALE GENOMIC DNA]</scope>
    <source>
        <strain evidence="3 4">RmlP026</strain>
    </source>
</reference>
<feature type="region of interest" description="Disordered" evidence="1">
    <location>
        <begin position="225"/>
        <end position="249"/>
    </location>
</feature>
<dbReference type="OrthoDB" id="9803702at2"/>
<evidence type="ECO:0000313" key="3">
    <source>
        <dbReference type="EMBL" id="RYC29966.1"/>
    </source>
</evidence>
<gene>
    <name evidence="3" type="ORF">D3273_21135</name>
</gene>
<protein>
    <submittedName>
        <fullName evidence="3">Histidine phosphotransferase</fullName>
    </submittedName>
</protein>
<dbReference type="Pfam" id="PF10090">
    <property type="entry name" value="HPTransfase"/>
    <property type="match status" value="1"/>
</dbReference>
<dbReference type="GO" id="GO:0016740">
    <property type="term" value="F:transferase activity"/>
    <property type="evidence" value="ECO:0007669"/>
    <property type="project" value="UniProtKB-KW"/>
</dbReference>
<evidence type="ECO:0000259" key="2">
    <source>
        <dbReference type="Pfam" id="PF10090"/>
    </source>
</evidence>
<accession>A0A4Q2U5A9</accession>
<organism evidence="3 4">
    <name type="scientific">Lichenibacterium minor</name>
    <dbReference type="NCBI Taxonomy" id="2316528"/>
    <lineage>
        <taxon>Bacteria</taxon>
        <taxon>Pseudomonadati</taxon>
        <taxon>Pseudomonadota</taxon>
        <taxon>Alphaproteobacteria</taxon>
        <taxon>Hyphomicrobiales</taxon>
        <taxon>Lichenihabitantaceae</taxon>
        <taxon>Lichenibacterium</taxon>
    </lineage>
</organism>
<reference evidence="3 4" key="2">
    <citation type="submission" date="2019-02" db="EMBL/GenBank/DDBJ databases">
        <title>'Lichenibacterium ramalinii' gen. nov. sp. nov., 'Lichenibacterium minor' gen. nov. sp. nov.</title>
        <authorList>
            <person name="Pankratov T."/>
        </authorList>
    </citation>
    <scope>NUCLEOTIDE SEQUENCE [LARGE SCALE GENOMIC DNA]</scope>
    <source>
        <strain evidence="3 4">RmlP026</strain>
    </source>
</reference>
<dbReference type="NCBIfam" id="NF046018">
    <property type="entry name" value="HisPtaseChptBrucRhz"/>
    <property type="match status" value="1"/>
</dbReference>
<comment type="caution">
    <text evidence="3">The sequence shown here is derived from an EMBL/GenBank/DDBJ whole genome shotgun (WGS) entry which is preliminary data.</text>
</comment>
<keyword evidence="3" id="KW-0808">Transferase</keyword>
<proteinExistence type="predicted"/>
<sequence>MTTIALEALDLAALLCSRVCHDVISPVGAIVNGLEVLDEEKDPEMRTFALDLIKKSATMASAKLQFCRLAFGAAGSAGASIDTGDAETVTRGLFGDDKIKLDWRAPRILMPKNKVKLILNLCLIAAGTIPRGGTMTVDVEGQGDEAAVRIVAKGNYARVPAGIGALLAGAPEHGTIDAHAIQPFFTGLVAREVGMVATVRSEPEGIVIEGRPVVVETALHQDADAAQPDDGQQDAAQPDAAQPDAADVAMGLADQMRAAAADDLAPASRVAAA</sequence>
<dbReference type="Gene3D" id="3.30.565.10">
    <property type="entry name" value="Histidine kinase-like ATPase, C-terminal domain"/>
    <property type="match status" value="1"/>
</dbReference>
<dbReference type="InterPro" id="IPR036890">
    <property type="entry name" value="HATPase_C_sf"/>
</dbReference>
<dbReference type="EMBL" id="QYBB01000035">
    <property type="protein sequence ID" value="RYC29966.1"/>
    <property type="molecule type" value="Genomic_DNA"/>
</dbReference>
<dbReference type="Gene3D" id="1.10.287.130">
    <property type="match status" value="1"/>
</dbReference>